<sequence length="138" mass="14132">MRRAAVPGAAARSIAWRNRLHKVGSGSIDMATTTLWLTIVVLQLLSSAASCFAAGAMLSTVLFTGSTSPVPAGSSPPSAATTESPAGESAGSEGKVGGASPIGAYIGEAAAALVVLIIVVLVVCRCYTNRKMKRYRFF</sequence>
<proteinExistence type="predicted"/>
<accession>A0ABP0UT99</accession>
<evidence type="ECO:0000256" key="1">
    <source>
        <dbReference type="SAM" id="MobiDB-lite"/>
    </source>
</evidence>
<keyword evidence="2" id="KW-0812">Transmembrane</keyword>
<organism evidence="3 4">
    <name type="scientific">Sphagnum troendelagicum</name>
    <dbReference type="NCBI Taxonomy" id="128251"/>
    <lineage>
        <taxon>Eukaryota</taxon>
        <taxon>Viridiplantae</taxon>
        <taxon>Streptophyta</taxon>
        <taxon>Embryophyta</taxon>
        <taxon>Bryophyta</taxon>
        <taxon>Sphagnophytina</taxon>
        <taxon>Sphagnopsida</taxon>
        <taxon>Sphagnales</taxon>
        <taxon>Sphagnaceae</taxon>
        <taxon>Sphagnum</taxon>
    </lineage>
</organism>
<reference evidence="3" key="1">
    <citation type="submission" date="2024-02" db="EMBL/GenBank/DDBJ databases">
        <authorList>
            <consortium name="ELIXIR-Norway"/>
            <consortium name="Elixir Norway"/>
        </authorList>
    </citation>
    <scope>NUCLEOTIDE SEQUENCE</scope>
</reference>
<evidence type="ECO:0000313" key="4">
    <source>
        <dbReference type="Proteomes" id="UP001497512"/>
    </source>
</evidence>
<feature type="compositionally biased region" description="Low complexity" evidence="1">
    <location>
        <begin position="67"/>
        <end position="87"/>
    </location>
</feature>
<evidence type="ECO:0000313" key="3">
    <source>
        <dbReference type="EMBL" id="CAK9229374.1"/>
    </source>
</evidence>
<evidence type="ECO:0000256" key="2">
    <source>
        <dbReference type="SAM" id="Phobius"/>
    </source>
</evidence>
<protein>
    <submittedName>
        <fullName evidence="3">Uncharacterized protein</fullName>
    </submittedName>
</protein>
<dbReference type="Proteomes" id="UP001497512">
    <property type="component" value="Chromosome 6"/>
</dbReference>
<gene>
    <name evidence="3" type="ORF">CSSPTR1EN2_LOCUS19701</name>
</gene>
<dbReference type="EMBL" id="OZ019898">
    <property type="protein sequence ID" value="CAK9229374.1"/>
    <property type="molecule type" value="Genomic_DNA"/>
</dbReference>
<keyword evidence="2" id="KW-0472">Membrane</keyword>
<keyword evidence="2" id="KW-1133">Transmembrane helix</keyword>
<name>A0ABP0UT99_9BRYO</name>
<keyword evidence="4" id="KW-1185">Reference proteome</keyword>
<feature type="transmembrane region" description="Helical" evidence="2">
    <location>
        <begin position="102"/>
        <end position="128"/>
    </location>
</feature>
<feature type="region of interest" description="Disordered" evidence="1">
    <location>
        <begin position="67"/>
        <end position="96"/>
    </location>
</feature>